<dbReference type="SMART" id="SM00513">
    <property type="entry name" value="SAP"/>
    <property type="match status" value="1"/>
</dbReference>
<dbReference type="InterPro" id="IPR036361">
    <property type="entry name" value="SAP_dom_sf"/>
</dbReference>
<dbReference type="Pfam" id="PF02037">
    <property type="entry name" value="SAP"/>
    <property type="match status" value="1"/>
</dbReference>
<dbReference type="AlphaFoldDB" id="A0A9Q0NBI3"/>
<feature type="compositionally biased region" description="Low complexity" evidence="1">
    <location>
        <begin position="130"/>
        <end position="139"/>
    </location>
</feature>
<dbReference type="EMBL" id="WJQU01000001">
    <property type="protein sequence ID" value="KAJ6647267.1"/>
    <property type="molecule type" value="Genomic_DNA"/>
</dbReference>
<feature type="domain" description="SAP" evidence="2">
    <location>
        <begin position="3"/>
        <end position="37"/>
    </location>
</feature>
<comment type="caution">
    <text evidence="3">The sequence shown here is derived from an EMBL/GenBank/DDBJ whole genome shotgun (WGS) entry which is preliminary data.</text>
</comment>
<keyword evidence="3" id="KW-0687">Ribonucleoprotein</keyword>
<protein>
    <submittedName>
        <fullName evidence="3">Heterogeneous nuclear ribonucleoprotein U-like protein 2</fullName>
    </submittedName>
</protein>
<evidence type="ECO:0000313" key="4">
    <source>
        <dbReference type="Proteomes" id="UP001151699"/>
    </source>
</evidence>
<dbReference type="GO" id="GO:1990904">
    <property type="term" value="C:ribonucleoprotein complex"/>
    <property type="evidence" value="ECO:0007669"/>
    <property type="project" value="UniProtKB-KW"/>
</dbReference>
<dbReference type="Gene3D" id="1.10.720.30">
    <property type="entry name" value="SAP domain"/>
    <property type="match status" value="1"/>
</dbReference>
<accession>A0A9Q0NBI3</accession>
<proteinExistence type="predicted"/>
<dbReference type="InterPro" id="IPR003034">
    <property type="entry name" value="SAP_dom"/>
</dbReference>
<feature type="region of interest" description="Disordered" evidence="1">
    <location>
        <begin position="37"/>
        <end position="173"/>
    </location>
</feature>
<dbReference type="OrthoDB" id="445357at2759"/>
<dbReference type="PANTHER" id="PTHR47031">
    <property type="entry name" value="SAP DNA-BINDING DOMAIN-CONTAINING PROTEIN"/>
    <property type="match status" value="1"/>
</dbReference>
<feature type="non-terminal residue" evidence="3">
    <location>
        <position position="173"/>
    </location>
</feature>
<name>A0A9Q0NBI3_9DIPT</name>
<reference evidence="3" key="1">
    <citation type="submission" date="2022-07" db="EMBL/GenBank/DDBJ databases">
        <authorList>
            <person name="Trinca V."/>
            <person name="Uliana J.V.C."/>
            <person name="Torres T.T."/>
            <person name="Ward R.J."/>
            <person name="Monesi N."/>
        </authorList>
    </citation>
    <scope>NUCLEOTIDE SEQUENCE</scope>
    <source>
        <strain evidence="3">HSMRA1968</strain>
        <tissue evidence="3">Whole embryos</tissue>
    </source>
</reference>
<gene>
    <name evidence="3" type="primary">Hnrnpul2</name>
    <name evidence="3" type="ORF">Bhyg_02489</name>
</gene>
<organism evidence="3 4">
    <name type="scientific">Pseudolycoriella hygida</name>
    <dbReference type="NCBI Taxonomy" id="35572"/>
    <lineage>
        <taxon>Eukaryota</taxon>
        <taxon>Metazoa</taxon>
        <taxon>Ecdysozoa</taxon>
        <taxon>Arthropoda</taxon>
        <taxon>Hexapoda</taxon>
        <taxon>Insecta</taxon>
        <taxon>Pterygota</taxon>
        <taxon>Neoptera</taxon>
        <taxon>Endopterygota</taxon>
        <taxon>Diptera</taxon>
        <taxon>Nematocera</taxon>
        <taxon>Sciaroidea</taxon>
        <taxon>Sciaridae</taxon>
        <taxon>Pseudolycoriella</taxon>
    </lineage>
</organism>
<evidence type="ECO:0000313" key="3">
    <source>
        <dbReference type="EMBL" id="KAJ6647267.1"/>
    </source>
</evidence>
<dbReference type="SUPFAM" id="SSF68906">
    <property type="entry name" value="SAP domain"/>
    <property type="match status" value="1"/>
</dbReference>
<feature type="compositionally biased region" description="Basic and acidic residues" evidence="1">
    <location>
        <begin position="69"/>
        <end position="78"/>
    </location>
</feature>
<evidence type="ECO:0000256" key="1">
    <source>
        <dbReference type="SAM" id="MobiDB-lite"/>
    </source>
</evidence>
<sequence length="173" mass="18900">MDPAKLKVVELRQELASRGLDQKGVKAVLVARLKEALDAENASNAADQNVVEASSSQKEEEEQTPMDVEPEKVAEDQKQSSVETSDVVEDVPSETVDSVPVHQDPVDSVPVHQDPVDSVPVHQDPEVLPEQSTQEQNEQSEAKEVEPMDTNDDANIEVKNDSVISEDIPLKAD</sequence>
<evidence type="ECO:0000259" key="2">
    <source>
        <dbReference type="PROSITE" id="PS50800"/>
    </source>
</evidence>
<keyword evidence="4" id="KW-1185">Reference proteome</keyword>
<dbReference type="PROSITE" id="PS50800">
    <property type="entry name" value="SAP"/>
    <property type="match status" value="1"/>
</dbReference>
<dbReference type="Proteomes" id="UP001151699">
    <property type="component" value="Chromosome A"/>
</dbReference>
<dbReference type="PANTHER" id="PTHR47031:SF3">
    <property type="entry name" value="SAP DOMAIN-CONTAINING PROTEIN"/>
    <property type="match status" value="1"/>
</dbReference>